<dbReference type="InterPro" id="IPR023753">
    <property type="entry name" value="FAD/NAD-binding_dom"/>
</dbReference>
<evidence type="ECO:0000256" key="3">
    <source>
        <dbReference type="ARBA" id="ARBA00012608"/>
    </source>
</evidence>
<sequence>MTSYDVIVVGGGPGGYVAALRAAKNGKKIALVEVDYLGGTCLNRGCIPSKTLLKHSEIIESIEKAKSWGIKTENLSFSLKEMFARKDQVIATLRSGIEHLLNAGKIDVHNGFGKIHKDKSVTVVNGNESYSIRGEKIIIATGSQPAVPPINGLDSVKFHTTDTIFNITEIPQSIVIVGGGVIGVEFANIFTSLKTEVTIVELGNRIIPTEDEDASKTLLKSLKKKGIKVLTNCQVTSIEECDQKKTVHITSEKGQTESLAAKEILLAVGRKPNLSAVSELDLNMNGRHIAVDEYLETSKKDYFAIGDVIGGLQLAHVASAEGLTAVENLDGKKEKMNYKIMPRCIYTNPQVASVGMSEPELKEKGVKFKVNKFSFSGNGKALSSGETDGFSKVMIDEKYGEILGVVMVGSHVTEMISQSTAYLVLEGTVDELASMVQPHPSLSEVLMESANSLIGKGIHS</sequence>
<feature type="binding site" evidence="14">
    <location>
        <begin position="178"/>
        <end position="185"/>
    </location>
    <ligand>
        <name>NAD(+)</name>
        <dbReference type="ChEBI" id="CHEBI:57540"/>
    </ligand>
</feature>
<keyword evidence="11 16" id="KW-0676">Redox-active center</keyword>
<evidence type="ECO:0000256" key="9">
    <source>
        <dbReference type="ARBA" id="ARBA00023027"/>
    </source>
</evidence>
<evidence type="ECO:0000256" key="12">
    <source>
        <dbReference type="ARBA" id="ARBA00049187"/>
    </source>
</evidence>
<comment type="subcellular location">
    <subcellularLocation>
        <location evidence="1">Cytoplasm</location>
    </subcellularLocation>
</comment>
<evidence type="ECO:0000256" key="16">
    <source>
        <dbReference type="RuleBase" id="RU003692"/>
    </source>
</evidence>
<dbReference type="Pfam" id="PF07992">
    <property type="entry name" value="Pyr_redox_2"/>
    <property type="match status" value="1"/>
</dbReference>
<evidence type="ECO:0000256" key="8">
    <source>
        <dbReference type="ARBA" id="ARBA00023002"/>
    </source>
</evidence>
<dbReference type="PANTHER" id="PTHR22912">
    <property type="entry name" value="DISULFIDE OXIDOREDUCTASE"/>
    <property type="match status" value="1"/>
</dbReference>
<evidence type="ECO:0000256" key="6">
    <source>
        <dbReference type="ARBA" id="ARBA00022630"/>
    </source>
</evidence>
<comment type="miscellaneous">
    <text evidence="16">The active site is a redox-active disulfide bond.</text>
</comment>
<keyword evidence="14" id="KW-0547">Nucleotide-binding</keyword>
<organism evidence="19 20">
    <name type="scientific">Neobacillus mesonae</name>
    <dbReference type="NCBI Taxonomy" id="1193713"/>
    <lineage>
        <taxon>Bacteria</taxon>
        <taxon>Bacillati</taxon>
        <taxon>Bacillota</taxon>
        <taxon>Bacilli</taxon>
        <taxon>Bacillales</taxon>
        <taxon>Bacillaceae</taxon>
        <taxon>Neobacillus</taxon>
    </lineage>
</organism>
<dbReference type="GO" id="GO:0050660">
    <property type="term" value="F:flavin adenine dinucleotide binding"/>
    <property type="evidence" value="ECO:0007669"/>
    <property type="project" value="InterPro"/>
</dbReference>
<feature type="binding site" evidence="14">
    <location>
        <position position="307"/>
    </location>
    <ligand>
        <name>FAD</name>
        <dbReference type="ChEBI" id="CHEBI:57692"/>
    </ligand>
</feature>
<dbReference type="SUPFAM" id="SSF55424">
    <property type="entry name" value="FAD/NAD-linked reductases, dimerisation (C-terminal) domain"/>
    <property type="match status" value="1"/>
</dbReference>
<dbReference type="NCBIfam" id="TIGR01350">
    <property type="entry name" value="lipoamide_DH"/>
    <property type="match status" value="1"/>
</dbReference>
<dbReference type="PROSITE" id="PS00076">
    <property type="entry name" value="PYRIDINE_REDOX_1"/>
    <property type="match status" value="1"/>
</dbReference>
<feature type="disulfide bond" description="Redox-active" evidence="15">
    <location>
        <begin position="41"/>
        <end position="46"/>
    </location>
</feature>
<keyword evidence="6 16" id="KW-0285">Flavoprotein</keyword>
<dbReference type="EMBL" id="CP022572">
    <property type="protein sequence ID" value="AZU62293.1"/>
    <property type="molecule type" value="Genomic_DNA"/>
</dbReference>
<dbReference type="InterPro" id="IPR016156">
    <property type="entry name" value="FAD/NAD-linked_Rdtase_dimer_sf"/>
</dbReference>
<dbReference type="GO" id="GO:0004148">
    <property type="term" value="F:dihydrolipoyl dehydrogenase (NADH) activity"/>
    <property type="evidence" value="ECO:0007669"/>
    <property type="project" value="UniProtKB-EC"/>
</dbReference>
<evidence type="ECO:0000256" key="14">
    <source>
        <dbReference type="PIRSR" id="PIRSR000350-3"/>
    </source>
</evidence>
<keyword evidence="8 16" id="KW-0560">Oxidoreductase</keyword>
<feature type="binding site" evidence="14">
    <location>
        <position position="201"/>
    </location>
    <ligand>
        <name>NAD(+)</name>
        <dbReference type="ChEBI" id="CHEBI:57540"/>
    </ligand>
</feature>
<dbReference type="Proteomes" id="UP000282892">
    <property type="component" value="Chromosome"/>
</dbReference>
<keyword evidence="20" id="KW-1185">Reference proteome</keyword>
<keyword evidence="7 14" id="KW-0274">FAD</keyword>
<dbReference type="PANTHER" id="PTHR22912:SF217">
    <property type="entry name" value="DIHYDROLIPOYL DEHYDROGENASE"/>
    <property type="match status" value="1"/>
</dbReference>
<name>A0A3Q9QSK8_9BACI</name>
<dbReference type="GO" id="GO:0006103">
    <property type="term" value="P:2-oxoglutarate metabolic process"/>
    <property type="evidence" value="ECO:0007669"/>
    <property type="project" value="TreeGrafter"/>
</dbReference>
<dbReference type="Pfam" id="PF02852">
    <property type="entry name" value="Pyr_redox_dim"/>
    <property type="match status" value="1"/>
</dbReference>
<evidence type="ECO:0000259" key="17">
    <source>
        <dbReference type="Pfam" id="PF02852"/>
    </source>
</evidence>
<evidence type="ECO:0000256" key="5">
    <source>
        <dbReference type="ARBA" id="ARBA00022490"/>
    </source>
</evidence>
<dbReference type="FunFam" id="3.30.390.30:FF:000001">
    <property type="entry name" value="Dihydrolipoyl dehydrogenase"/>
    <property type="match status" value="1"/>
</dbReference>
<dbReference type="InterPro" id="IPR006258">
    <property type="entry name" value="Lipoamide_DH"/>
</dbReference>
<evidence type="ECO:0000256" key="10">
    <source>
        <dbReference type="ARBA" id="ARBA00023157"/>
    </source>
</evidence>
<dbReference type="PRINTS" id="PR00411">
    <property type="entry name" value="PNDRDTASEI"/>
</dbReference>
<keyword evidence="5" id="KW-0963">Cytoplasm</keyword>
<dbReference type="STRING" id="1193713.GCA_001636315_05221"/>
<evidence type="ECO:0000256" key="1">
    <source>
        <dbReference type="ARBA" id="ARBA00004496"/>
    </source>
</evidence>
<evidence type="ECO:0000259" key="18">
    <source>
        <dbReference type="Pfam" id="PF07992"/>
    </source>
</evidence>
<evidence type="ECO:0000256" key="11">
    <source>
        <dbReference type="ARBA" id="ARBA00023284"/>
    </source>
</evidence>
<keyword evidence="10" id="KW-1015">Disulfide bond</keyword>
<evidence type="ECO:0000256" key="13">
    <source>
        <dbReference type="PIRSR" id="PIRSR000350-2"/>
    </source>
</evidence>
<reference evidence="19 20" key="1">
    <citation type="submission" date="2017-07" db="EMBL/GenBank/DDBJ databases">
        <title>The complete genome sequence of Bacillus mesonae strain H20-5, an efficient strain improving plant abiotic stress resistance.</title>
        <authorList>
            <person name="Kim S.Y."/>
            <person name="Song H."/>
            <person name="Sang M.K."/>
            <person name="Weon H.-Y."/>
            <person name="Song J."/>
        </authorList>
    </citation>
    <scope>NUCLEOTIDE SEQUENCE [LARGE SCALE GENOMIC DNA]</scope>
    <source>
        <strain evidence="19 20">H20-5</strain>
    </source>
</reference>
<evidence type="ECO:0000256" key="2">
    <source>
        <dbReference type="ARBA" id="ARBA00007532"/>
    </source>
</evidence>
<dbReference type="SUPFAM" id="SSF51905">
    <property type="entry name" value="FAD/NAD(P)-binding domain"/>
    <property type="match status" value="1"/>
</dbReference>
<dbReference type="PIRSF" id="PIRSF000350">
    <property type="entry name" value="Mercury_reductase_MerA"/>
    <property type="match status" value="1"/>
</dbReference>
<dbReference type="PRINTS" id="PR00368">
    <property type="entry name" value="FADPNR"/>
</dbReference>
<dbReference type="AlphaFoldDB" id="A0A3Q9QSK8"/>
<dbReference type="InterPro" id="IPR012999">
    <property type="entry name" value="Pyr_OxRdtase_I_AS"/>
</dbReference>
<dbReference type="GO" id="GO:0005737">
    <property type="term" value="C:cytoplasm"/>
    <property type="evidence" value="ECO:0007669"/>
    <property type="project" value="UniProtKB-SubCell"/>
</dbReference>
<feature type="domain" description="FAD/NAD(P)-binding" evidence="18">
    <location>
        <begin position="4"/>
        <end position="322"/>
    </location>
</feature>
<dbReference type="InterPro" id="IPR001100">
    <property type="entry name" value="Pyr_nuc-diS_OxRdtase"/>
</dbReference>
<dbReference type="RefSeq" id="WP_127487006.1">
    <property type="nucleotide sequence ID" value="NZ_CP022572.1"/>
</dbReference>
<dbReference type="InterPro" id="IPR036188">
    <property type="entry name" value="FAD/NAD-bd_sf"/>
</dbReference>
<evidence type="ECO:0000256" key="7">
    <source>
        <dbReference type="ARBA" id="ARBA00022827"/>
    </source>
</evidence>
<dbReference type="KEGG" id="nmk:CHR53_13925"/>
<dbReference type="OrthoDB" id="9800167at2"/>
<feature type="domain" description="Pyridine nucleotide-disulphide oxidoreductase dimerisation" evidence="17">
    <location>
        <begin position="341"/>
        <end position="449"/>
    </location>
</feature>
<dbReference type="Gene3D" id="3.50.50.60">
    <property type="entry name" value="FAD/NAD(P)-binding domain"/>
    <property type="match status" value="2"/>
</dbReference>
<evidence type="ECO:0000256" key="15">
    <source>
        <dbReference type="PIRSR" id="PIRSR000350-4"/>
    </source>
</evidence>
<dbReference type="InterPro" id="IPR004099">
    <property type="entry name" value="Pyr_nucl-diS_OxRdtase_dimer"/>
</dbReference>
<feature type="binding site" evidence="14">
    <location>
        <position position="50"/>
    </location>
    <ligand>
        <name>FAD</name>
        <dbReference type="ChEBI" id="CHEBI:57692"/>
    </ligand>
</feature>
<dbReference type="Gene3D" id="3.30.390.30">
    <property type="match status" value="1"/>
</dbReference>
<evidence type="ECO:0000313" key="19">
    <source>
        <dbReference type="EMBL" id="AZU62293.1"/>
    </source>
</evidence>
<proteinExistence type="inferred from homology"/>
<comment type="catalytic activity">
    <reaction evidence="12 16">
        <text>N(6)-[(R)-dihydrolipoyl]-L-lysyl-[protein] + NAD(+) = N(6)-[(R)-lipoyl]-L-lysyl-[protein] + NADH + H(+)</text>
        <dbReference type="Rhea" id="RHEA:15045"/>
        <dbReference type="Rhea" id="RHEA-COMP:10474"/>
        <dbReference type="Rhea" id="RHEA-COMP:10475"/>
        <dbReference type="ChEBI" id="CHEBI:15378"/>
        <dbReference type="ChEBI" id="CHEBI:57540"/>
        <dbReference type="ChEBI" id="CHEBI:57945"/>
        <dbReference type="ChEBI" id="CHEBI:83099"/>
        <dbReference type="ChEBI" id="CHEBI:83100"/>
        <dbReference type="EC" id="1.8.1.4"/>
    </reaction>
</comment>
<comment type="similarity">
    <text evidence="2 16">Belongs to the class-I pyridine nucleotide-disulfide oxidoreductase family.</text>
</comment>
<evidence type="ECO:0000256" key="4">
    <source>
        <dbReference type="ARBA" id="ARBA00016961"/>
    </source>
</evidence>
<feature type="binding site" evidence="14">
    <location>
        <position position="269"/>
    </location>
    <ligand>
        <name>NAD(+)</name>
        <dbReference type="ChEBI" id="CHEBI:57540"/>
    </ligand>
</feature>
<feature type="binding site" evidence="14">
    <location>
        <begin position="141"/>
        <end position="143"/>
    </location>
    <ligand>
        <name>FAD</name>
        <dbReference type="ChEBI" id="CHEBI:57692"/>
    </ligand>
</feature>
<feature type="active site" description="Proton acceptor" evidence="13">
    <location>
        <position position="439"/>
    </location>
</feature>
<comment type="cofactor">
    <cofactor evidence="14 16">
        <name>FAD</name>
        <dbReference type="ChEBI" id="CHEBI:57692"/>
    </cofactor>
    <text evidence="14 16">Binds 1 FAD per subunit.</text>
</comment>
<protein>
    <recommendedName>
        <fullName evidence="4 16">Dihydrolipoyl dehydrogenase</fullName>
        <ecNumber evidence="3 16">1.8.1.4</ecNumber>
    </recommendedName>
</protein>
<keyword evidence="9 14" id="KW-0520">NAD</keyword>
<evidence type="ECO:0000313" key="20">
    <source>
        <dbReference type="Proteomes" id="UP000282892"/>
    </source>
</evidence>
<dbReference type="EC" id="1.8.1.4" evidence="3 16"/>
<dbReference type="InterPro" id="IPR050151">
    <property type="entry name" value="Class-I_Pyr_Nuc-Dis_Oxidored"/>
</dbReference>
<gene>
    <name evidence="19" type="primary">lpdA</name>
    <name evidence="19" type="ORF">CHR53_13925</name>
</gene>
<feature type="binding site" evidence="14">
    <location>
        <position position="113"/>
    </location>
    <ligand>
        <name>FAD</name>
        <dbReference type="ChEBI" id="CHEBI:57692"/>
    </ligand>
</feature>
<accession>A0A3Q9QSK8</accession>